<evidence type="ECO:0000256" key="4">
    <source>
        <dbReference type="ARBA" id="ARBA00010113"/>
    </source>
</evidence>
<dbReference type="AlphaFoldDB" id="A0A5J9SCX1"/>
<evidence type="ECO:0000256" key="11">
    <source>
        <dbReference type="ARBA" id="ARBA00022842"/>
    </source>
</evidence>
<comment type="caution">
    <text evidence="16">The sequence shown here is derived from an EMBL/GenBank/DDBJ whole genome shotgun (WGS) entry which is preliminary data.</text>
</comment>
<dbReference type="EMBL" id="RWGY01001069">
    <property type="protein sequence ID" value="TVT97120.1"/>
    <property type="molecule type" value="Genomic_DNA"/>
</dbReference>
<evidence type="ECO:0000256" key="10">
    <source>
        <dbReference type="ARBA" id="ARBA00022741"/>
    </source>
</evidence>
<dbReference type="CDD" id="cd00121">
    <property type="entry name" value="MATH"/>
    <property type="match status" value="2"/>
</dbReference>
<evidence type="ECO:0000313" key="17">
    <source>
        <dbReference type="Proteomes" id="UP000324897"/>
    </source>
</evidence>
<dbReference type="GO" id="GO:0005525">
    <property type="term" value="F:GTP binding"/>
    <property type="evidence" value="ECO:0007669"/>
    <property type="project" value="UniProtKB-KW"/>
</dbReference>
<evidence type="ECO:0000256" key="13">
    <source>
        <dbReference type="ARBA" id="ARBA00023242"/>
    </source>
</evidence>
<dbReference type="Pfam" id="PF14413">
    <property type="entry name" value="Thg1C"/>
    <property type="match status" value="2"/>
</dbReference>
<dbReference type="Gene3D" id="3.90.1200.10">
    <property type="match status" value="1"/>
</dbReference>
<evidence type="ECO:0000259" key="15">
    <source>
        <dbReference type="PROSITE" id="PS50144"/>
    </source>
</evidence>
<evidence type="ECO:0000256" key="9">
    <source>
        <dbReference type="ARBA" id="ARBA00022723"/>
    </source>
</evidence>
<keyword evidence="6" id="KW-0808">Transferase</keyword>
<keyword evidence="8" id="KW-0548">Nucleotidyltransferase</keyword>
<dbReference type="InterPro" id="IPR038469">
    <property type="entry name" value="tRNAHis_GuaTrfase_Thg1_sf"/>
</dbReference>
<dbReference type="SUPFAM" id="SSF56112">
    <property type="entry name" value="Protein kinase-like (PK-like)"/>
    <property type="match status" value="1"/>
</dbReference>
<keyword evidence="10" id="KW-0547">Nucleotide-binding</keyword>
<comment type="similarity">
    <text evidence="4">Belongs to the tRNA(His) guanylyltransferase family.</text>
</comment>
<dbReference type="InterPro" id="IPR002083">
    <property type="entry name" value="MATH/TRAF_dom"/>
</dbReference>
<dbReference type="PROSITE" id="PS50144">
    <property type="entry name" value="MATH"/>
    <property type="match status" value="2"/>
</dbReference>
<keyword evidence="11" id="KW-0460">Magnesium</keyword>
<dbReference type="Gene3D" id="2.60.210.10">
    <property type="entry name" value="Apoptosis, Tumor Necrosis Factor Receptor Associated Protein 2, Chain A"/>
    <property type="match status" value="2"/>
</dbReference>
<feature type="domain" description="MATH" evidence="15">
    <location>
        <begin position="1101"/>
        <end position="1232"/>
    </location>
</feature>
<evidence type="ECO:0000256" key="2">
    <source>
        <dbReference type="ARBA" id="ARBA00002939"/>
    </source>
</evidence>
<dbReference type="FunFam" id="3.30.70.3000:FF:000002">
    <property type="entry name" value="tRNA(His) guanylyltransferase 1"/>
    <property type="match status" value="2"/>
</dbReference>
<evidence type="ECO:0000256" key="6">
    <source>
        <dbReference type="ARBA" id="ARBA00022679"/>
    </source>
</evidence>
<dbReference type="InterPro" id="IPR011009">
    <property type="entry name" value="Kinase-like_dom_sf"/>
</dbReference>
<dbReference type="PANTHER" id="PTHR12729:SF6">
    <property type="entry name" value="TRNA(HIS) GUANYLYLTRANSFERASE-RELATED"/>
    <property type="match status" value="1"/>
</dbReference>
<evidence type="ECO:0000256" key="14">
    <source>
        <dbReference type="ARBA" id="ARBA00047281"/>
    </source>
</evidence>
<dbReference type="InterPro" id="IPR024956">
    <property type="entry name" value="tRNAHis_GuaTrfase_cat"/>
</dbReference>
<dbReference type="SUPFAM" id="SSF49599">
    <property type="entry name" value="TRAF domain-like"/>
    <property type="match status" value="2"/>
</dbReference>
<proteinExistence type="inferred from homology"/>
<feature type="non-terminal residue" evidence="16">
    <location>
        <position position="1"/>
    </location>
</feature>
<dbReference type="Pfam" id="PF01633">
    <property type="entry name" value="Choline_kinase"/>
    <property type="match status" value="1"/>
</dbReference>
<sequence length="1250" mass="144439">MVASENQQNPAEATPASARCIPKEARQLLHELAAEWEDVPDCRALEVVPLQGAMTNEVYQARWATGAEGEEREARKVLVRVYGEGVDLFFDREDEVRTFECMSRHGHGPRLLGRFHNGRVEEFIHARTLSAADLRDPEISAIIASKLREFHNLDMPGSKDVLIWERLRNWLRTAKSLCASDEAKEFCLDSMEKEITALENEFSGEPRCIGFCHNDLQYGNIMIDEDTRLLTIIDYEYASFNPVAYDIANHFCEMAADYHSEKPHILDYDKYPDFNERKRFVQTYLSSTGEEHDTEEVENLINSIEKYTLASHLVWGLWGIISDHVNDIDFDYKEYARQRRSGSAHSLSSIVEASRSVTGYCVVRKGYTQSSQFRLSGRLGLRCSRSLVNRRLPRGFRRAAFSAAGLQDRALGCALGKRVMANSEYEYVKREFEFDRRLPPSNWIVVRIDGCHFHRFSKIHAFEKPNDQNALRLMNACATAMLEKFPDIVFAYGVSDEYSFVFREDTEFYHRRESKILSLCVSYFTSVYVMKWKDFFPNKELKEPPYFDARAVCYPNFKTIRDYLAWRQVDCHVNNQYNTCFWMLVKSGKSEQEAQLALKGTFAKDKNELLAQQFQINYDDEPAMFRKGSSVYREKVEKIVKADDYEDPIKRTRLVLKEEHVDIIGPEFWQNHQHILREGKFRHEFVKKFDINHMLPPCNWIVVRINACQFDQFSAIHSFDKPNDAAALRLMNAAASSMMEQYPSIAFGYGFGNEYSFVLHEKTELYQRRESLLLSSFSSHFTSLYMMKWKEFFPHKELMQPPRFDAEVLCYPKLKLLYEYLSWRQAECHAGNQYNTCFWMLVKSGKGEKEAHEILKGTLSKDKNELLFQQFQMNYNNELAMFRKGSCIYRQKLIPRTRWRGNMGNACSGIPKRGRIADAGDSSVADASCSLLRKTHDPTFVWKICGFSALLERGATFALSDYFLCCGYKWCLYVTPMHKQSCDTIPYVALSLCVLRSNLNPGVTINAEFELSVFNHSTRTYSACEDSYSFHVKKTLSRTKCLIPLEELLKSCEFLVDDSCAFAVRILKVDVISSEKKPSVFPEKSITAIQNLFLKKEEFINGTYSWTLKEITWTLKEILDLKHSAVSPVFTVGGHKWRINIHPLGEESSARSLSLYLQMLDPKELSHESGMMIELTLSILDQKHEQNYSRPGRFVFGRHVCRGWPNFIPLETLMDTSKGYLVGSKCIVTADLTIIGSSIDGKISDYLWKE</sequence>
<dbReference type="Pfam" id="PF04446">
    <property type="entry name" value="Thg1"/>
    <property type="match status" value="2"/>
</dbReference>
<protein>
    <recommendedName>
        <fullName evidence="5">tRNA(His) guanylyltransferase</fullName>
        <ecNumber evidence="5">2.7.7.79</ecNumber>
    </recommendedName>
</protein>
<comment type="subcellular location">
    <subcellularLocation>
        <location evidence="3">Nucleus</location>
    </subcellularLocation>
</comment>
<name>A0A5J9SCX1_9POAL</name>
<dbReference type="CDD" id="cd05157">
    <property type="entry name" value="ETNK_euk"/>
    <property type="match status" value="1"/>
</dbReference>
<keyword evidence="9" id="KW-0479">Metal-binding</keyword>
<comment type="catalytic activity">
    <reaction evidence="14">
        <text>a 5'-end ribonucleotide-tRNA(His) + GTP + ATP + H2O = a 5'-end phospho-guanosine-ribonucleotide-tRNA(His) + AMP + 2 diphosphate + H(+)</text>
        <dbReference type="Rhea" id="RHEA:54564"/>
        <dbReference type="Rhea" id="RHEA-COMP:14193"/>
        <dbReference type="Rhea" id="RHEA-COMP:14917"/>
        <dbReference type="ChEBI" id="CHEBI:15377"/>
        <dbReference type="ChEBI" id="CHEBI:15378"/>
        <dbReference type="ChEBI" id="CHEBI:30616"/>
        <dbReference type="ChEBI" id="CHEBI:33019"/>
        <dbReference type="ChEBI" id="CHEBI:37565"/>
        <dbReference type="ChEBI" id="CHEBI:138282"/>
        <dbReference type="ChEBI" id="CHEBI:141847"/>
        <dbReference type="ChEBI" id="CHEBI:456215"/>
        <dbReference type="EC" id="2.7.7.79"/>
    </reaction>
</comment>
<dbReference type="Gramene" id="TVT97120">
    <property type="protein sequence ID" value="TVT97120"/>
    <property type="gene ID" value="EJB05_57659"/>
</dbReference>
<dbReference type="Gene3D" id="3.30.200.20">
    <property type="entry name" value="Phosphorylase Kinase, domain 1"/>
    <property type="match status" value="1"/>
</dbReference>
<reference evidence="16 17" key="1">
    <citation type="journal article" date="2019" name="Sci. Rep.">
        <title>A high-quality genome of Eragrostis curvula grass provides insights into Poaceae evolution and supports new strategies to enhance forage quality.</title>
        <authorList>
            <person name="Carballo J."/>
            <person name="Santos B.A.C.M."/>
            <person name="Zappacosta D."/>
            <person name="Garbus I."/>
            <person name="Selva J.P."/>
            <person name="Gallo C.A."/>
            <person name="Diaz A."/>
            <person name="Albertini E."/>
            <person name="Caccamo M."/>
            <person name="Echenique V."/>
        </authorList>
    </citation>
    <scope>NUCLEOTIDE SEQUENCE [LARGE SCALE GENOMIC DNA]</scope>
    <source>
        <strain evidence="17">cv. Victoria</strain>
        <tissue evidence="16">Leaf</tissue>
    </source>
</reference>
<dbReference type="PANTHER" id="PTHR12729">
    <property type="entry name" value="TRNA(HIS) GUANYLYLTRANSFERASE-RELATED"/>
    <property type="match status" value="1"/>
</dbReference>
<dbReference type="InterPro" id="IPR008974">
    <property type="entry name" value="TRAF-like"/>
</dbReference>
<evidence type="ECO:0000256" key="1">
    <source>
        <dbReference type="ARBA" id="ARBA00001946"/>
    </source>
</evidence>
<gene>
    <name evidence="16" type="ORF">EJB05_57659</name>
</gene>
<dbReference type="EC" id="2.7.7.79" evidence="5"/>
<comment type="cofactor">
    <cofactor evidence="1">
        <name>Mg(2+)</name>
        <dbReference type="ChEBI" id="CHEBI:18420"/>
    </cofactor>
</comment>
<dbReference type="GO" id="GO:0005654">
    <property type="term" value="C:nucleoplasm"/>
    <property type="evidence" value="ECO:0007669"/>
    <property type="project" value="UniProtKB-ARBA"/>
</dbReference>
<evidence type="ECO:0000256" key="5">
    <source>
        <dbReference type="ARBA" id="ARBA00012511"/>
    </source>
</evidence>
<dbReference type="Proteomes" id="UP000324897">
    <property type="component" value="Unassembled WGS sequence"/>
</dbReference>
<dbReference type="GO" id="GO:0008193">
    <property type="term" value="F:tRNA guanylyltransferase activity"/>
    <property type="evidence" value="ECO:0007669"/>
    <property type="project" value="UniProtKB-EC"/>
</dbReference>
<organism evidence="16 17">
    <name type="scientific">Eragrostis curvula</name>
    <name type="common">weeping love grass</name>
    <dbReference type="NCBI Taxonomy" id="38414"/>
    <lineage>
        <taxon>Eukaryota</taxon>
        <taxon>Viridiplantae</taxon>
        <taxon>Streptophyta</taxon>
        <taxon>Embryophyta</taxon>
        <taxon>Tracheophyta</taxon>
        <taxon>Spermatophyta</taxon>
        <taxon>Magnoliopsida</taxon>
        <taxon>Liliopsida</taxon>
        <taxon>Poales</taxon>
        <taxon>Poaceae</taxon>
        <taxon>PACMAD clade</taxon>
        <taxon>Chloridoideae</taxon>
        <taxon>Eragrostideae</taxon>
        <taxon>Eragrostidinae</taxon>
        <taxon>Eragrostis</taxon>
    </lineage>
</organism>
<evidence type="ECO:0000256" key="12">
    <source>
        <dbReference type="ARBA" id="ARBA00023134"/>
    </source>
</evidence>
<keyword evidence="12" id="KW-0342">GTP-binding</keyword>
<accession>A0A5J9SCX1</accession>
<evidence type="ECO:0000256" key="7">
    <source>
        <dbReference type="ARBA" id="ARBA00022694"/>
    </source>
</evidence>
<dbReference type="InterPro" id="IPR007537">
    <property type="entry name" value="tRNAHis_GuaTrfase_Thg1"/>
</dbReference>
<evidence type="ECO:0000313" key="16">
    <source>
        <dbReference type="EMBL" id="TVT97120.1"/>
    </source>
</evidence>
<keyword evidence="13" id="KW-0539">Nucleus</keyword>
<dbReference type="Pfam" id="PF22486">
    <property type="entry name" value="MATH_2"/>
    <property type="match status" value="2"/>
</dbReference>
<evidence type="ECO:0000256" key="8">
    <source>
        <dbReference type="ARBA" id="ARBA00022695"/>
    </source>
</evidence>
<comment type="function">
    <text evidence="2">Adds a GMP to the 5'-end of tRNA(His) after transcription and RNase P cleavage.</text>
</comment>
<evidence type="ECO:0000256" key="3">
    <source>
        <dbReference type="ARBA" id="ARBA00004123"/>
    </source>
</evidence>
<dbReference type="InterPro" id="IPR025845">
    <property type="entry name" value="Thg1_C_dom"/>
</dbReference>
<dbReference type="SMART" id="SM00061">
    <property type="entry name" value="MATH"/>
    <property type="match status" value="2"/>
</dbReference>
<dbReference type="Gene3D" id="3.30.70.3000">
    <property type="match status" value="2"/>
</dbReference>
<keyword evidence="17" id="KW-1185">Reference proteome</keyword>
<keyword evidence="7" id="KW-0819">tRNA processing</keyword>
<dbReference type="GO" id="GO:0006400">
    <property type="term" value="P:tRNA modification"/>
    <property type="evidence" value="ECO:0007669"/>
    <property type="project" value="InterPro"/>
</dbReference>
<dbReference type="GO" id="GO:0000287">
    <property type="term" value="F:magnesium ion binding"/>
    <property type="evidence" value="ECO:0007669"/>
    <property type="project" value="InterPro"/>
</dbReference>
<feature type="domain" description="MATH" evidence="15">
    <location>
        <begin position="937"/>
        <end position="1066"/>
    </location>
</feature>